<dbReference type="AlphaFoldDB" id="A0A1C7M4K3"/>
<feature type="compositionally biased region" description="Low complexity" evidence="1">
    <location>
        <begin position="12"/>
        <end position="21"/>
    </location>
</feature>
<keyword evidence="4" id="KW-1185">Reference proteome</keyword>
<evidence type="ECO:0000256" key="1">
    <source>
        <dbReference type="SAM" id="MobiDB-lite"/>
    </source>
</evidence>
<sequence>MYEAYTCESPRSRSPSRTAPRGSKFPSRTPRPAQHASVLTSQASFRGVYELLPGFGADADDTSIRRLSAQIIGVVWFARSLGARRTAWRAPVQLRPRTRGEFEYVVFQISQLAALAAGSMRLWLLVPRAAYRIWQLAPDGCLLTFNVPFRVGARAHVWGNGRSAGTFALKTVDTYSLWNGRGEGSVRSIVSRAERARASFLRSLFSQRGTRASRGGFAYSMWTIIGLRLLLLLLARSWGPCVVLLCWLGCLSYLGWDLLRLVFVCVLRLLCCVPGAG</sequence>
<dbReference type="Proteomes" id="UP000092993">
    <property type="component" value="Unassembled WGS sequence"/>
</dbReference>
<name>A0A1C7M4K3_GRIFR</name>
<evidence type="ECO:0000256" key="2">
    <source>
        <dbReference type="SAM" id="Phobius"/>
    </source>
</evidence>
<feature type="region of interest" description="Disordered" evidence="1">
    <location>
        <begin position="1"/>
        <end position="33"/>
    </location>
</feature>
<protein>
    <submittedName>
        <fullName evidence="3">Uncharacterized protein</fullName>
    </submittedName>
</protein>
<accession>A0A1C7M4K3</accession>
<keyword evidence="2" id="KW-0812">Transmembrane</keyword>
<evidence type="ECO:0000313" key="3">
    <source>
        <dbReference type="EMBL" id="OBZ71762.1"/>
    </source>
</evidence>
<comment type="caution">
    <text evidence="3">The sequence shown here is derived from an EMBL/GenBank/DDBJ whole genome shotgun (WGS) entry which is preliminary data.</text>
</comment>
<dbReference type="EMBL" id="LUGG01000010">
    <property type="protein sequence ID" value="OBZ71762.1"/>
    <property type="molecule type" value="Genomic_DNA"/>
</dbReference>
<keyword evidence="2" id="KW-1133">Transmembrane helix</keyword>
<feature type="transmembrane region" description="Helical" evidence="2">
    <location>
        <begin position="217"/>
        <end position="238"/>
    </location>
</feature>
<proteinExistence type="predicted"/>
<organism evidence="3 4">
    <name type="scientific">Grifola frondosa</name>
    <name type="common">Maitake</name>
    <name type="synonym">Polyporus frondosus</name>
    <dbReference type="NCBI Taxonomy" id="5627"/>
    <lineage>
        <taxon>Eukaryota</taxon>
        <taxon>Fungi</taxon>
        <taxon>Dikarya</taxon>
        <taxon>Basidiomycota</taxon>
        <taxon>Agaricomycotina</taxon>
        <taxon>Agaricomycetes</taxon>
        <taxon>Polyporales</taxon>
        <taxon>Grifolaceae</taxon>
        <taxon>Grifola</taxon>
    </lineage>
</organism>
<keyword evidence="2" id="KW-0472">Membrane</keyword>
<evidence type="ECO:0000313" key="4">
    <source>
        <dbReference type="Proteomes" id="UP000092993"/>
    </source>
</evidence>
<gene>
    <name evidence="3" type="ORF">A0H81_08171</name>
</gene>
<reference evidence="3 4" key="1">
    <citation type="submission" date="2016-03" db="EMBL/GenBank/DDBJ databases">
        <title>Whole genome sequencing of Grifola frondosa 9006-11.</title>
        <authorList>
            <person name="Min B."/>
            <person name="Park H."/>
            <person name="Kim J.-G."/>
            <person name="Cho H."/>
            <person name="Oh Y.-L."/>
            <person name="Kong W.-S."/>
            <person name="Choi I.-G."/>
        </authorList>
    </citation>
    <scope>NUCLEOTIDE SEQUENCE [LARGE SCALE GENOMIC DNA]</scope>
    <source>
        <strain evidence="3 4">9006-11</strain>
    </source>
</reference>